<organism evidence="1">
    <name type="scientific">Corynebacterium glutamicum (strain R)</name>
    <dbReference type="NCBI Taxonomy" id="340322"/>
    <lineage>
        <taxon>Bacteria</taxon>
        <taxon>Bacillati</taxon>
        <taxon>Actinomycetota</taxon>
        <taxon>Actinomycetes</taxon>
        <taxon>Mycobacteriales</taxon>
        <taxon>Corynebacteriaceae</taxon>
        <taxon>Corynebacterium</taxon>
    </lineage>
</organism>
<dbReference type="AlphaFoldDB" id="A0AB72VG04"/>
<sequence length="94" mass="11571">MLKRQQFSYIYIFLTIWHYWGHIETLDPHENYMRLRLFQEDVITECSIYEFLWFFGIKDALTLREQFRVWSTTGALKWLKEDKHPTRTNPASHS</sequence>
<protein>
    <recommendedName>
        <fullName evidence="2">Transposase</fullName>
    </recommendedName>
</protein>
<evidence type="ECO:0008006" key="2">
    <source>
        <dbReference type="Google" id="ProtNLM"/>
    </source>
</evidence>
<dbReference type="Proteomes" id="UP000006698">
    <property type="component" value="Chromosome"/>
</dbReference>
<dbReference type="EMBL" id="AP009044">
    <property type="protein sequence ID" value="BAQ21197.1"/>
    <property type="molecule type" value="Genomic_DNA"/>
</dbReference>
<accession>A0AB72VG04</accession>
<proteinExistence type="predicted"/>
<name>A0AB72VG04_CORGB</name>
<evidence type="ECO:0000313" key="1">
    <source>
        <dbReference type="EMBL" id="BAQ21197.1"/>
    </source>
</evidence>
<dbReference type="KEGG" id="cgt:cgR_6135"/>
<gene>
    <name evidence="1" type="ordered locus">cgR_6135</name>
</gene>
<reference evidence="1" key="1">
    <citation type="journal article" date="2007" name="Microbiology">
        <title>Comparative analysis of the Corynebacterium glutamicum group and complete genome sequence of strain R.</title>
        <authorList>
            <person name="Yukawa H."/>
            <person name="Omumasaba C.A."/>
            <person name="Nonaka H."/>
            <person name="Kos P."/>
            <person name="Okai N."/>
            <person name="Suzuki N."/>
            <person name="Suda M."/>
            <person name="Tsuge Y."/>
            <person name="Watanabe J."/>
            <person name="Ikeda Y."/>
            <person name="Vertes A.A."/>
            <person name="Inui M."/>
        </authorList>
    </citation>
    <scope>NUCLEOTIDE SEQUENCE</scope>
    <source>
        <strain evidence="1">R</strain>
    </source>
</reference>